<dbReference type="RefSeq" id="XP_046075912.1">
    <property type="nucleotide sequence ID" value="XM_046213799.1"/>
</dbReference>
<dbReference type="SUPFAM" id="SSF103473">
    <property type="entry name" value="MFS general substrate transporter"/>
    <property type="match status" value="1"/>
</dbReference>
<gene>
    <name evidence="7" type="ORF">BGW36DRAFT_356651</name>
</gene>
<evidence type="ECO:0000313" key="8">
    <source>
        <dbReference type="Proteomes" id="UP001201262"/>
    </source>
</evidence>
<reference evidence="7" key="1">
    <citation type="submission" date="2021-12" db="EMBL/GenBank/DDBJ databases">
        <title>Convergent genome expansion in fungi linked to evolution of root-endophyte symbiosis.</title>
        <authorList>
            <consortium name="DOE Joint Genome Institute"/>
            <person name="Ke Y.-H."/>
            <person name="Bonito G."/>
            <person name="Liao H.-L."/>
            <person name="Looney B."/>
            <person name="Rojas-Flechas A."/>
            <person name="Nash J."/>
            <person name="Hameed K."/>
            <person name="Schadt C."/>
            <person name="Martin F."/>
            <person name="Crous P.W."/>
            <person name="Miettinen O."/>
            <person name="Magnuson J.K."/>
            <person name="Labbe J."/>
            <person name="Jacobson D."/>
            <person name="Doktycz M.J."/>
            <person name="Veneault-Fourrey C."/>
            <person name="Kuo A."/>
            <person name="Mondo S."/>
            <person name="Calhoun S."/>
            <person name="Riley R."/>
            <person name="Ohm R."/>
            <person name="LaButti K."/>
            <person name="Andreopoulos B."/>
            <person name="Pangilinan J."/>
            <person name="Nolan M."/>
            <person name="Tritt A."/>
            <person name="Clum A."/>
            <person name="Lipzen A."/>
            <person name="Daum C."/>
            <person name="Barry K."/>
            <person name="Grigoriev I.V."/>
            <person name="Vilgalys R."/>
        </authorList>
    </citation>
    <scope>NUCLEOTIDE SEQUENCE</scope>
    <source>
        <strain evidence="7">PMI_201</strain>
    </source>
</reference>
<evidence type="ECO:0000256" key="5">
    <source>
        <dbReference type="SAM" id="Phobius"/>
    </source>
</evidence>
<evidence type="ECO:0000256" key="1">
    <source>
        <dbReference type="ARBA" id="ARBA00004141"/>
    </source>
</evidence>
<organism evidence="7 8">
    <name type="scientific">Talaromyces proteolyticus</name>
    <dbReference type="NCBI Taxonomy" id="1131652"/>
    <lineage>
        <taxon>Eukaryota</taxon>
        <taxon>Fungi</taxon>
        <taxon>Dikarya</taxon>
        <taxon>Ascomycota</taxon>
        <taxon>Pezizomycotina</taxon>
        <taxon>Eurotiomycetes</taxon>
        <taxon>Eurotiomycetidae</taxon>
        <taxon>Eurotiales</taxon>
        <taxon>Trichocomaceae</taxon>
        <taxon>Talaromyces</taxon>
        <taxon>Talaromyces sect. Bacilispori</taxon>
    </lineage>
</organism>
<feature type="transmembrane region" description="Helical" evidence="5">
    <location>
        <begin position="282"/>
        <end position="303"/>
    </location>
</feature>
<dbReference type="InterPro" id="IPR020846">
    <property type="entry name" value="MFS_dom"/>
</dbReference>
<sequence length="554" mass="59275">MALSDETAPATPERDNEEIVMEIEKGTASVSASEETVKWISGWRLIAIATGQALSLFMVQAESSVTSTAITAITDSLGGFEKSPWVFTAYLLTYGAFPILLAKVSDVLGRKQVLLGCLILFVIFSGACGAAQTLIQLIMFRWIQGIGSGGIVAICIGYGFELRPPEKWPSYSAFLTLTAAISVAISPLIGSAFTQAGAWRWCFLMNVPIGVTTIALLYFAMPDKLRLEPAARLTGAGVHLQRISRLRRLDFPGAFMLVGASALLTTALQQASSGNSFDSPKVLVLLILAPLFLAGFLVWQWHVSTGKWNLEPVFSWGLITNRVFMAAVGNAWLSGMVMTSTIVQIPQRFMLVNSLSAIDGGVRLLPFTAIMTSTAVVVTVIMTKTGVSVAYSLIFGALLQIAGVAGLSQASTQAGIEASQYGFQILAGAGVGIFNIILLLLTPHVVAKHDLAVGNGAINQFRILGGSHGLAIVTCATSSALRSHLLEFLSPEQTKLILDRTDQISTLPPEAQALVRQKLGSMYNTQMAILIGIAAAQVFATILQWRRKPIILKK</sequence>
<dbReference type="Proteomes" id="UP001201262">
    <property type="component" value="Unassembled WGS sequence"/>
</dbReference>
<keyword evidence="3 5" id="KW-1133">Transmembrane helix</keyword>
<comment type="subcellular location">
    <subcellularLocation>
        <location evidence="1">Membrane</location>
        <topology evidence="1">Multi-pass membrane protein</topology>
    </subcellularLocation>
</comment>
<name>A0AAD4L1S7_9EURO</name>
<dbReference type="PANTHER" id="PTHR23501">
    <property type="entry name" value="MAJOR FACILITATOR SUPERFAMILY"/>
    <property type="match status" value="1"/>
</dbReference>
<proteinExistence type="predicted"/>
<evidence type="ECO:0000256" key="2">
    <source>
        <dbReference type="ARBA" id="ARBA00022692"/>
    </source>
</evidence>
<dbReference type="InterPro" id="IPR036259">
    <property type="entry name" value="MFS_trans_sf"/>
</dbReference>
<evidence type="ECO:0000256" key="3">
    <source>
        <dbReference type="ARBA" id="ARBA00022989"/>
    </source>
</evidence>
<comment type="caution">
    <text evidence="7">The sequence shown here is derived from an EMBL/GenBank/DDBJ whole genome shotgun (WGS) entry which is preliminary data.</text>
</comment>
<keyword evidence="8" id="KW-1185">Reference proteome</keyword>
<feature type="domain" description="Major facilitator superfamily (MFS) profile" evidence="6">
    <location>
        <begin position="48"/>
        <end position="494"/>
    </location>
</feature>
<feature type="transmembrane region" description="Helical" evidence="5">
    <location>
        <begin position="527"/>
        <end position="545"/>
    </location>
</feature>
<feature type="transmembrane region" description="Helical" evidence="5">
    <location>
        <begin position="389"/>
        <end position="409"/>
    </location>
</feature>
<feature type="transmembrane region" description="Helical" evidence="5">
    <location>
        <begin position="421"/>
        <end position="441"/>
    </location>
</feature>
<dbReference type="PANTHER" id="PTHR23501:SF43">
    <property type="entry name" value="MULTIDRUG TRANSPORTER, PUTATIVE (AFU_ORTHOLOGUE AFUA_6G03040)-RELATED"/>
    <property type="match status" value="1"/>
</dbReference>
<dbReference type="PROSITE" id="PS00216">
    <property type="entry name" value="SUGAR_TRANSPORT_1"/>
    <property type="match status" value="1"/>
</dbReference>
<dbReference type="Gene3D" id="1.20.1250.20">
    <property type="entry name" value="MFS general substrate transporter like domains"/>
    <property type="match status" value="1"/>
</dbReference>
<feature type="transmembrane region" description="Helical" evidence="5">
    <location>
        <begin position="198"/>
        <end position="219"/>
    </location>
</feature>
<feature type="transmembrane region" description="Helical" evidence="5">
    <location>
        <begin position="141"/>
        <end position="160"/>
    </location>
</feature>
<keyword evidence="4 5" id="KW-0472">Membrane</keyword>
<evidence type="ECO:0000259" key="6">
    <source>
        <dbReference type="PROSITE" id="PS50850"/>
    </source>
</evidence>
<dbReference type="EMBL" id="JAJTJA010000003">
    <property type="protein sequence ID" value="KAH8702536.1"/>
    <property type="molecule type" value="Genomic_DNA"/>
</dbReference>
<dbReference type="GO" id="GO:0022857">
    <property type="term" value="F:transmembrane transporter activity"/>
    <property type="evidence" value="ECO:0007669"/>
    <property type="project" value="InterPro"/>
</dbReference>
<dbReference type="InterPro" id="IPR005829">
    <property type="entry name" value="Sugar_transporter_CS"/>
</dbReference>
<dbReference type="AlphaFoldDB" id="A0AAD4L1S7"/>
<keyword evidence="2 5" id="KW-0812">Transmembrane</keyword>
<accession>A0AAD4L1S7</accession>
<dbReference type="GO" id="GO:0005886">
    <property type="term" value="C:plasma membrane"/>
    <property type="evidence" value="ECO:0007669"/>
    <property type="project" value="TreeGrafter"/>
</dbReference>
<dbReference type="Pfam" id="PF07690">
    <property type="entry name" value="MFS_1"/>
    <property type="match status" value="1"/>
</dbReference>
<dbReference type="InterPro" id="IPR011701">
    <property type="entry name" value="MFS"/>
</dbReference>
<feature type="transmembrane region" description="Helical" evidence="5">
    <location>
        <begin position="113"/>
        <end position="135"/>
    </location>
</feature>
<feature type="transmembrane region" description="Helical" evidence="5">
    <location>
        <begin position="84"/>
        <end position="101"/>
    </location>
</feature>
<dbReference type="PROSITE" id="PS50850">
    <property type="entry name" value="MFS"/>
    <property type="match status" value="1"/>
</dbReference>
<evidence type="ECO:0000313" key="7">
    <source>
        <dbReference type="EMBL" id="KAH8702536.1"/>
    </source>
</evidence>
<dbReference type="GeneID" id="70244086"/>
<feature type="transmembrane region" description="Helical" evidence="5">
    <location>
        <begin position="323"/>
        <end position="343"/>
    </location>
</feature>
<feature type="transmembrane region" description="Helical" evidence="5">
    <location>
        <begin position="364"/>
        <end position="383"/>
    </location>
</feature>
<feature type="transmembrane region" description="Helical" evidence="5">
    <location>
        <begin position="172"/>
        <end position="192"/>
    </location>
</feature>
<protein>
    <submittedName>
        <fullName evidence="7">Major facilitator superfamily domain-containing protein</fullName>
    </submittedName>
</protein>
<evidence type="ECO:0000256" key="4">
    <source>
        <dbReference type="ARBA" id="ARBA00023136"/>
    </source>
</evidence>